<keyword evidence="3" id="KW-1185">Reference proteome</keyword>
<keyword evidence="1" id="KW-1133">Transmembrane helix</keyword>
<reference evidence="3" key="1">
    <citation type="submission" date="2016-10" db="EMBL/GenBank/DDBJ databases">
        <authorList>
            <person name="Varghese N."/>
            <person name="Submissions S."/>
        </authorList>
    </citation>
    <scope>NUCLEOTIDE SEQUENCE [LARGE SCALE GENOMIC DNA]</scope>
    <source>
        <strain evidence="3">IBRC-M 10403</strain>
    </source>
</reference>
<name>A0A1G6IQS2_9PSEU</name>
<proteinExistence type="predicted"/>
<evidence type="ECO:0000256" key="1">
    <source>
        <dbReference type="SAM" id="Phobius"/>
    </source>
</evidence>
<dbReference type="Proteomes" id="UP000199501">
    <property type="component" value="Unassembled WGS sequence"/>
</dbReference>
<accession>A0A1G6IQS2</accession>
<feature type="transmembrane region" description="Helical" evidence="1">
    <location>
        <begin position="22"/>
        <end position="42"/>
    </location>
</feature>
<organism evidence="2 3">
    <name type="scientific">Actinokineospora iranica</name>
    <dbReference type="NCBI Taxonomy" id="1271860"/>
    <lineage>
        <taxon>Bacteria</taxon>
        <taxon>Bacillati</taxon>
        <taxon>Actinomycetota</taxon>
        <taxon>Actinomycetes</taxon>
        <taxon>Pseudonocardiales</taxon>
        <taxon>Pseudonocardiaceae</taxon>
        <taxon>Actinokineospora</taxon>
    </lineage>
</organism>
<dbReference type="AlphaFoldDB" id="A0A1G6IQS2"/>
<dbReference type="EMBL" id="FMZZ01000001">
    <property type="protein sequence ID" value="SDC08106.1"/>
    <property type="molecule type" value="Genomic_DNA"/>
</dbReference>
<keyword evidence="1" id="KW-0812">Transmembrane</keyword>
<sequence>MAPGVGELFIAEVDQEAWRRPLVPWVVGGGAVALTGVVLLLAGWVDRLLGLVVVVAALAVVAAKVGAYVARRKRRASPFTVDVTGMRLPTGQGPAFLPWDALRSVVVDGPTLYVRVRPSITPSTPGVEGLHRRDAWPVASGPGLPVDTRLFTRDRDEIVAAVRSFSGDSVRIAQA</sequence>
<evidence type="ECO:0000313" key="2">
    <source>
        <dbReference type="EMBL" id="SDC08106.1"/>
    </source>
</evidence>
<gene>
    <name evidence="2" type="ORF">SAMN05216174_10135</name>
</gene>
<evidence type="ECO:0000313" key="3">
    <source>
        <dbReference type="Proteomes" id="UP000199501"/>
    </source>
</evidence>
<feature type="transmembrane region" description="Helical" evidence="1">
    <location>
        <begin position="48"/>
        <end position="70"/>
    </location>
</feature>
<protein>
    <recommendedName>
        <fullName evidence="4">PH domain-containing protein</fullName>
    </recommendedName>
</protein>
<evidence type="ECO:0008006" key="4">
    <source>
        <dbReference type="Google" id="ProtNLM"/>
    </source>
</evidence>
<keyword evidence="1" id="KW-0472">Membrane</keyword>
<dbReference type="RefSeq" id="WP_091446803.1">
    <property type="nucleotide sequence ID" value="NZ_FMZZ01000001.1"/>
</dbReference>
<dbReference type="OrthoDB" id="3692096at2"/>